<proteinExistence type="predicted"/>
<dbReference type="SUPFAM" id="SSF46785">
    <property type="entry name" value="Winged helix' DNA-binding domain"/>
    <property type="match status" value="1"/>
</dbReference>
<dbReference type="Proteomes" id="UP001596481">
    <property type="component" value="Unassembled WGS sequence"/>
</dbReference>
<keyword evidence="1" id="KW-1133">Transmembrane helix</keyword>
<dbReference type="Gene3D" id="1.10.10.10">
    <property type="entry name" value="Winged helix-like DNA-binding domain superfamily/Winged helix DNA-binding domain"/>
    <property type="match status" value="1"/>
</dbReference>
<dbReference type="InterPro" id="IPR036390">
    <property type="entry name" value="WH_DNA-bd_sf"/>
</dbReference>
<accession>A0ABD5ZJ89</accession>
<keyword evidence="1" id="KW-0812">Transmembrane</keyword>
<evidence type="ECO:0000313" key="3">
    <source>
        <dbReference type="Proteomes" id="UP001596481"/>
    </source>
</evidence>
<comment type="caution">
    <text evidence="2">The sequence shown here is derived from an EMBL/GenBank/DDBJ whole genome shotgun (WGS) entry which is preliminary data.</text>
</comment>
<dbReference type="AlphaFoldDB" id="A0ABD5ZJ89"/>
<evidence type="ECO:0000313" key="2">
    <source>
        <dbReference type="EMBL" id="MFC7205274.1"/>
    </source>
</evidence>
<reference evidence="2 3" key="1">
    <citation type="journal article" date="2019" name="Int. J. Syst. Evol. Microbiol.">
        <title>The Global Catalogue of Microorganisms (GCM) 10K type strain sequencing project: providing services to taxonomists for standard genome sequencing and annotation.</title>
        <authorList>
            <consortium name="The Broad Institute Genomics Platform"/>
            <consortium name="The Broad Institute Genome Sequencing Center for Infectious Disease"/>
            <person name="Wu L."/>
            <person name="Ma J."/>
        </authorList>
    </citation>
    <scope>NUCLEOTIDE SEQUENCE [LARGE SCALE GENOMIC DNA]</scope>
    <source>
        <strain evidence="2 3">DSM 29988</strain>
    </source>
</reference>
<keyword evidence="1" id="KW-0472">Membrane</keyword>
<dbReference type="InterPro" id="IPR036388">
    <property type="entry name" value="WH-like_DNA-bd_sf"/>
</dbReference>
<gene>
    <name evidence="2" type="ORF">ACFQJC_17325</name>
</gene>
<dbReference type="EMBL" id="JBHTAA010000014">
    <property type="protein sequence ID" value="MFC7205274.1"/>
    <property type="molecule type" value="Genomic_DNA"/>
</dbReference>
<sequence>MSSKSTDKAVQVDIDPHLKEQNEGIFNAFANEEHTVLTTPEIEQHVDLGGRQVRRRLDKLEDEGIVGSRKPGRTKLWWLRAEVEEPVSAKYPIVRLVQNNLSLQFVALSLLVGAVSVIFMSVATVLMAYNLSLPSVLFLPSIPTSSVIQSGLLSSLLAAGFLIAGGSIAATNWILDYIGIEVNYSPDSD</sequence>
<dbReference type="RefSeq" id="WP_390225812.1">
    <property type="nucleotide sequence ID" value="NZ_JBHTAA010000014.1"/>
</dbReference>
<evidence type="ECO:0000256" key="1">
    <source>
        <dbReference type="SAM" id="Phobius"/>
    </source>
</evidence>
<protein>
    <submittedName>
        <fullName evidence="2">Uncharacterized protein</fullName>
    </submittedName>
</protein>
<name>A0ABD5ZJ89_9EURY</name>
<feature type="transmembrane region" description="Helical" evidence="1">
    <location>
        <begin position="151"/>
        <end position="175"/>
    </location>
</feature>
<organism evidence="2 3">
    <name type="scientific">Haloferax namakaokahaiae</name>
    <dbReference type="NCBI Taxonomy" id="1748331"/>
    <lineage>
        <taxon>Archaea</taxon>
        <taxon>Methanobacteriati</taxon>
        <taxon>Methanobacteriota</taxon>
        <taxon>Stenosarchaea group</taxon>
        <taxon>Halobacteria</taxon>
        <taxon>Halobacteriales</taxon>
        <taxon>Haloferacaceae</taxon>
        <taxon>Haloferax</taxon>
    </lineage>
</organism>
<feature type="transmembrane region" description="Helical" evidence="1">
    <location>
        <begin position="105"/>
        <end position="131"/>
    </location>
</feature>
<keyword evidence="3" id="KW-1185">Reference proteome</keyword>